<dbReference type="EMBL" id="KI536861">
    <property type="protein sequence ID" value="ESR41618.1"/>
    <property type="molecule type" value="Genomic_DNA"/>
</dbReference>
<protein>
    <submittedName>
        <fullName evidence="1">Uncharacterized protein</fullName>
    </submittedName>
</protein>
<name>V4S2M4_CITCL</name>
<dbReference type="InParanoid" id="V4S2M4"/>
<dbReference type="Proteomes" id="UP000030687">
    <property type="component" value="Unassembled WGS sequence"/>
</dbReference>
<evidence type="ECO:0000313" key="2">
    <source>
        <dbReference type="Proteomes" id="UP000030687"/>
    </source>
</evidence>
<dbReference type="Gramene" id="ESR41618">
    <property type="protein sequence ID" value="ESR41618"/>
    <property type="gene ID" value="CICLE_v10013305mg"/>
</dbReference>
<reference evidence="1 2" key="1">
    <citation type="submission" date="2013-10" db="EMBL/GenBank/DDBJ databases">
        <authorList>
            <consortium name="International Citrus Genome Consortium"/>
            <person name="Jenkins J."/>
            <person name="Schmutz J."/>
            <person name="Prochnik S."/>
            <person name="Rokhsar D."/>
            <person name="Gmitter F."/>
            <person name="Ollitrault P."/>
            <person name="Machado M."/>
            <person name="Talon M."/>
            <person name="Wincker P."/>
            <person name="Jaillon O."/>
            <person name="Morgante M."/>
        </authorList>
    </citation>
    <scope>NUCLEOTIDE SEQUENCE</scope>
    <source>
        <strain evidence="2">cv. Clemenules</strain>
    </source>
</reference>
<accession>V4S2M4</accession>
<dbReference type="KEGG" id="cic:CICLE_v10013305mg"/>
<sequence length="58" mass="6528">MKGGFLMLRTFGKVLIKILFIPPRCSNFVMTTAAAAYSYDLNDLPEDVKKGHFFGSRL</sequence>
<proteinExistence type="predicted"/>
<organism evidence="1 2">
    <name type="scientific">Citrus clementina</name>
    <name type="common">Clementine</name>
    <name type="synonym">Citrus deliciosa x Citrus sinensis</name>
    <dbReference type="NCBI Taxonomy" id="85681"/>
    <lineage>
        <taxon>Eukaryota</taxon>
        <taxon>Viridiplantae</taxon>
        <taxon>Streptophyta</taxon>
        <taxon>Embryophyta</taxon>
        <taxon>Tracheophyta</taxon>
        <taxon>Spermatophyta</taxon>
        <taxon>Magnoliopsida</taxon>
        <taxon>eudicotyledons</taxon>
        <taxon>Gunneridae</taxon>
        <taxon>Pentapetalae</taxon>
        <taxon>rosids</taxon>
        <taxon>malvids</taxon>
        <taxon>Sapindales</taxon>
        <taxon>Rutaceae</taxon>
        <taxon>Aurantioideae</taxon>
        <taxon>Citrus</taxon>
    </lineage>
</organism>
<evidence type="ECO:0000313" key="1">
    <source>
        <dbReference type="EMBL" id="ESR41618.1"/>
    </source>
</evidence>
<keyword evidence="2" id="KW-1185">Reference proteome</keyword>
<dbReference type="AlphaFoldDB" id="V4S2M4"/>
<gene>
    <name evidence="1" type="ORF">CICLE_v10013305mg</name>
</gene>